<evidence type="ECO:0000256" key="5">
    <source>
        <dbReference type="ARBA" id="ARBA00022598"/>
    </source>
</evidence>
<evidence type="ECO:0000256" key="10">
    <source>
        <dbReference type="ARBA" id="ARBA00023146"/>
    </source>
</evidence>
<dbReference type="InterPro" id="IPR001412">
    <property type="entry name" value="aa-tRNA-synth_I_CS"/>
</dbReference>
<dbReference type="InterPro" id="IPR002303">
    <property type="entry name" value="Valyl-tRNA_ligase"/>
</dbReference>
<keyword evidence="6" id="KW-0547">Nucleotide-binding</keyword>
<dbReference type="FunFam" id="3.40.50.620:FF:000032">
    <property type="entry name" value="Valine--tRNA ligase"/>
    <property type="match status" value="1"/>
</dbReference>
<evidence type="ECO:0000256" key="3">
    <source>
        <dbReference type="ARBA" id="ARBA00013169"/>
    </source>
</evidence>
<dbReference type="Pfam" id="PF00133">
    <property type="entry name" value="tRNA-synt_1"/>
    <property type="match status" value="1"/>
</dbReference>
<dbReference type="PANTHER" id="PTHR11946:SF93">
    <property type="entry name" value="VALINE--TRNA LIGASE, CHLOROPLASTIC_MITOCHONDRIAL 2"/>
    <property type="match status" value="1"/>
</dbReference>
<evidence type="ECO:0000256" key="2">
    <source>
        <dbReference type="ARBA" id="ARBA00011245"/>
    </source>
</evidence>
<dbReference type="EMBL" id="UINC01119186">
    <property type="protein sequence ID" value="SVC92825.1"/>
    <property type="molecule type" value="Genomic_DNA"/>
</dbReference>
<dbReference type="GO" id="GO:0005829">
    <property type="term" value="C:cytosol"/>
    <property type="evidence" value="ECO:0007669"/>
    <property type="project" value="TreeGrafter"/>
</dbReference>
<dbReference type="InterPro" id="IPR025709">
    <property type="entry name" value="Leu_tRNA-synth_edit"/>
</dbReference>
<dbReference type="InterPro" id="IPR002300">
    <property type="entry name" value="aa-tRNA-synth_Ia"/>
</dbReference>
<evidence type="ECO:0000256" key="9">
    <source>
        <dbReference type="ARBA" id="ARBA00023054"/>
    </source>
</evidence>
<keyword evidence="5" id="KW-0436">Ligase</keyword>
<protein>
    <recommendedName>
        <fullName evidence="3">valine--tRNA ligase</fullName>
        <ecNumber evidence="3">6.1.1.9</ecNumber>
    </recommendedName>
    <alternativeName>
        <fullName evidence="11">Valyl-tRNA synthetase</fullName>
    </alternativeName>
</protein>
<dbReference type="GO" id="GO:0002161">
    <property type="term" value="F:aminoacyl-tRNA deacylase activity"/>
    <property type="evidence" value="ECO:0007669"/>
    <property type="project" value="InterPro"/>
</dbReference>
<dbReference type="PROSITE" id="PS00178">
    <property type="entry name" value="AA_TRNA_LIGASE_I"/>
    <property type="match status" value="1"/>
</dbReference>
<sequence length="320" mass="36329">MSEIKTSEKEFSKAYSPNEVEKKWYPIWEKSGAYMPSENGIDSFTLMIPPPNVTGILTMGHVLNNTIQDVLVRHSRMKGKSTLWLPGTDHASIATEAKVTRMLREKGINKREIGREEFLNHAWEWKKKYGGIIIQQLKKLGASCDWNREVFTMDVNYSRAVLEVFVRLYHDGLIYRGERIINWDPQGQTALSDEEVIYKDIKGHLWHFKYPLSDGSGYLVVATTRPETMLGDTGVAVNPKDDRYGKLIGKSVTLPIVNRKIPIFADSYVDMKFGTGCVKVTPAHDPNDFEMGERNNLDIINIFNPDASLNENVPNGYVGL</sequence>
<evidence type="ECO:0000313" key="14">
    <source>
        <dbReference type="EMBL" id="SVC92825.1"/>
    </source>
</evidence>
<dbReference type="Pfam" id="PF13603">
    <property type="entry name" value="tRNA-synt_1_2"/>
    <property type="match status" value="1"/>
</dbReference>
<keyword evidence="7" id="KW-0067">ATP-binding</keyword>
<evidence type="ECO:0000256" key="8">
    <source>
        <dbReference type="ARBA" id="ARBA00022917"/>
    </source>
</evidence>
<keyword evidence="4" id="KW-0963">Cytoplasm</keyword>
<dbReference type="GO" id="GO:0005524">
    <property type="term" value="F:ATP binding"/>
    <property type="evidence" value="ECO:0007669"/>
    <property type="project" value="UniProtKB-KW"/>
</dbReference>
<dbReference type="EC" id="6.1.1.9" evidence="3"/>
<accession>A0A382R6L7</accession>
<gene>
    <name evidence="14" type="ORF">METZ01_LOCUS345679</name>
</gene>
<dbReference type="GO" id="GO:0004832">
    <property type="term" value="F:valine-tRNA ligase activity"/>
    <property type="evidence" value="ECO:0007669"/>
    <property type="project" value="UniProtKB-EC"/>
</dbReference>
<evidence type="ECO:0000256" key="1">
    <source>
        <dbReference type="ARBA" id="ARBA00004496"/>
    </source>
</evidence>
<evidence type="ECO:0000256" key="11">
    <source>
        <dbReference type="ARBA" id="ARBA00029936"/>
    </source>
</evidence>
<dbReference type="InterPro" id="IPR009008">
    <property type="entry name" value="Val/Leu/Ile-tRNA-synth_edit"/>
</dbReference>
<feature type="domain" description="Aminoacyl-tRNA synthetase class Ia" evidence="12">
    <location>
        <begin position="23"/>
        <end position="210"/>
    </location>
</feature>
<keyword evidence="9" id="KW-0175">Coiled coil</keyword>
<evidence type="ECO:0000259" key="12">
    <source>
        <dbReference type="Pfam" id="PF00133"/>
    </source>
</evidence>
<dbReference type="InterPro" id="IPR014729">
    <property type="entry name" value="Rossmann-like_a/b/a_fold"/>
</dbReference>
<dbReference type="AlphaFoldDB" id="A0A382R6L7"/>
<dbReference type="FunFam" id="3.90.740.10:FF:000008">
    <property type="entry name" value="Valine--tRNA ligase, mitochondrial"/>
    <property type="match status" value="1"/>
</dbReference>
<evidence type="ECO:0000256" key="4">
    <source>
        <dbReference type="ARBA" id="ARBA00022490"/>
    </source>
</evidence>
<dbReference type="PRINTS" id="PR00986">
    <property type="entry name" value="TRNASYNTHVAL"/>
</dbReference>
<name>A0A382R6L7_9ZZZZ</name>
<dbReference type="GO" id="GO:0006438">
    <property type="term" value="P:valyl-tRNA aminoacylation"/>
    <property type="evidence" value="ECO:0007669"/>
    <property type="project" value="InterPro"/>
</dbReference>
<feature type="non-terminal residue" evidence="14">
    <location>
        <position position="320"/>
    </location>
</feature>
<dbReference type="FunFam" id="3.90.740.10:FF:000010">
    <property type="entry name" value="Valine--tRNA ligase"/>
    <property type="match status" value="1"/>
</dbReference>
<comment type="subunit">
    <text evidence="2">Monomer.</text>
</comment>
<dbReference type="Gene3D" id="3.40.50.620">
    <property type="entry name" value="HUPs"/>
    <property type="match status" value="1"/>
</dbReference>
<dbReference type="PANTHER" id="PTHR11946">
    <property type="entry name" value="VALYL-TRNA SYNTHETASES"/>
    <property type="match status" value="1"/>
</dbReference>
<dbReference type="SUPFAM" id="SSF52374">
    <property type="entry name" value="Nucleotidylyl transferase"/>
    <property type="match status" value="1"/>
</dbReference>
<evidence type="ECO:0000256" key="7">
    <source>
        <dbReference type="ARBA" id="ARBA00022840"/>
    </source>
</evidence>
<dbReference type="Gene3D" id="3.90.740.10">
    <property type="entry name" value="Valyl/Leucyl/Isoleucyl-tRNA synthetase, editing domain"/>
    <property type="match status" value="1"/>
</dbReference>
<proteinExistence type="predicted"/>
<dbReference type="SUPFAM" id="SSF50677">
    <property type="entry name" value="ValRS/IleRS/LeuRS editing domain"/>
    <property type="match status" value="1"/>
</dbReference>
<evidence type="ECO:0000256" key="6">
    <source>
        <dbReference type="ARBA" id="ARBA00022741"/>
    </source>
</evidence>
<evidence type="ECO:0000259" key="13">
    <source>
        <dbReference type="Pfam" id="PF13603"/>
    </source>
</evidence>
<keyword evidence="10" id="KW-0030">Aminoacyl-tRNA synthetase</keyword>
<reference evidence="14" key="1">
    <citation type="submission" date="2018-05" db="EMBL/GenBank/DDBJ databases">
        <authorList>
            <person name="Lanie J.A."/>
            <person name="Ng W.-L."/>
            <person name="Kazmierczak K.M."/>
            <person name="Andrzejewski T.M."/>
            <person name="Davidsen T.M."/>
            <person name="Wayne K.J."/>
            <person name="Tettelin H."/>
            <person name="Glass J.I."/>
            <person name="Rusch D."/>
            <person name="Podicherti R."/>
            <person name="Tsui H.-C.T."/>
            <person name="Winkler M.E."/>
        </authorList>
    </citation>
    <scope>NUCLEOTIDE SEQUENCE</scope>
</reference>
<organism evidence="14">
    <name type="scientific">marine metagenome</name>
    <dbReference type="NCBI Taxonomy" id="408172"/>
    <lineage>
        <taxon>unclassified sequences</taxon>
        <taxon>metagenomes</taxon>
        <taxon>ecological metagenomes</taxon>
    </lineage>
</organism>
<feature type="domain" description="Leucyl-tRNA synthetase editing" evidence="13">
    <location>
        <begin position="242"/>
        <end position="308"/>
    </location>
</feature>
<comment type="subcellular location">
    <subcellularLocation>
        <location evidence="1">Cytoplasm</location>
    </subcellularLocation>
</comment>
<keyword evidence="8" id="KW-0648">Protein biosynthesis</keyword>